<dbReference type="STRING" id="375451.RD1_4079"/>
<dbReference type="HOGENOM" id="CLU_1325509_0_0_5"/>
<dbReference type="EMBL" id="CP000362">
    <property type="protein sequence ID" value="ABG33523.1"/>
    <property type="molecule type" value="Genomic_DNA"/>
</dbReference>
<dbReference type="Proteomes" id="UP000007029">
    <property type="component" value="Chromosome"/>
</dbReference>
<dbReference type="AlphaFoldDB" id="Q160S0"/>
<proteinExistence type="predicted"/>
<reference evidence="1 2" key="1">
    <citation type="journal article" date="2007" name="J. Bacteriol.">
        <title>The complete genome sequence of Roseobacter denitrificans reveals a mixotrophic rather than photosynthetic metabolism.</title>
        <authorList>
            <person name="Swingley W.D."/>
            <person name="Sadekar S."/>
            <person name="Mastrian S.D."/>
            <person name="Matthies H.J."/>
            <person name="Hao J."/>
            <person name="Ramos H."/>
            <person name="Acharya C.R."/>
            <person name="Conrad A.L."/>
            <person name="Taylor H.L."/>
            <person name="Dejesa L.C."/>
            <person name="Shah M.K."/>
            <person name="O'huallachain M.E."/>
            <person name="Lince M.T."/>
            <person name="Blankenship R.E."/>
            <person name="Beatty J.T."/>
            <person name="Touchman J.W."/>
        </authorList>
    </citation>
    <scope>NUCLEOTIDE SEQUENCE [LARGE SCALE GENOMIC DNA]</scope>
    <source>
        <strain evidence="2">ATCC 33942 / OCh 114</strain>
    </source>
</reference>
<dbReference type="KEGG" id="rde:RD1_4079"/>
<evidence type="ECO:0000313" key="2">
    <source>
        <dbReference type="Proteomes" id="UP000007029"/>
    </source>
</evidence>
<evidence type="ECO:0000313" key="1">
    <source>
        <dbReference type="EMBL" id="ABG33523.1"/>
    </source>
</evidence>
<name>Q160S0_ROSDO</name>
<protein>
    <submittedName>
        <fullName evidence="1">Uncharacterized protein</fullName>
    </submittedName>
</protein>
<accession>Q160S0</accession>
<gene>
    <name evidence="1" type="ordered locus">RD1_4079</name>
</gene>
<sequence length="207" mass="23766">MRKAAEFFPLTGRKTTLRADQDRPGPRVLRQRQALACTFFVTKHDASRGIPTIQHPVQPNKIINRRHKSTATLLGSFNRMGLQSVALNTPCVGKFRLDGHDPRGPHLHGLFHDEIRSGLFDRREQKPEVRGHQEGPYLTEQTQFPSPLARLRDFSQPLAALPVKHQNMRAHTQAHHAEKVMRLIPRHRNRLPLPQRVIYIEPDFGCD</sequence>
<keyword evidence="2" id="KW-1185">Reference proteome</keyword>
<organism evidence="1 2">
    <name type="scientific">Roseobacter denitrificans (strain ATCC 33942 / OCh 114)</name>
    <name type="common">Erythrobacter sp. (strain OCh 114)</name>
    <name type="synonym">Roseobacter denitrificans</name>
    <dbReference type="NCBI Taxonomy" id="375451"/>
    <lineage>
        <taxon>Bacteria</taxon>
        <taxon>Pseudomonadati</taxon>
        <taxon>Pseudomonadota</taxon>
        <taxon>Alphaproteobacteria</taxon>
        <taxon>Rhodobacterales</taxon>
        <taxon>Roseobacteraceae</taxon>
        <taxon>Roseobacter</taxon>
    </lineage>
</organism>